<protein>
    <submittedName>
        <fullName evidence="1">DNA-3-methylpurine glycosylase</fullName>
    </submittedName>
</protein>
<gene>
    <name evidence="1" type="ORF">SAMN06265368_3013</name>
</gene>
<organism evidence="1 2">
    <name type="scientific">Cohaesibacter gelatinilyticus</name>
    <dbReference type="NCBI Taxonomy" id="372072"/>
    <lineage>
        <taxon>Bacteria</taxon>
        <taxon>Pseudomonadati</taxon>
        <taxon>Pseudomonadota</taxon>
        <taxon>Alphaproteobacteria</taxon>
        <taxon>Hyphomicrobiales</taxon>
        <taxon>Cohaesibacteraceae</taxon>
    </lineage>
</organism>
<dbReference type="Pfam" id="PF08713">
    <property type="entry name" value="DNA_alkylation"/>
    <property type="match status" value="1"/>
</dbReference>
<reference evidence="1 2" key="1">
    <citation type="submission" date="2017-09" db="EMBL/GenBank/DDBJ databases">
        <authorList>
            <person name="Ehlers B."/>
            <person name="Leendertz F.H."/>
        </authorList>
    </citation>
    <scope>NUCLEOTIDE SEQUENCE [LARGE SCALE GENOMIC DNA]</scope>
    <source>
        <strain evidence="1 2">DSM 18289</strain>
    </source>
</reference>
<dbReference type="Gene3D" id="1.25.40.290">
    <property type="entry name" value="ARM repeat domains"/>
    <property type="match status" value="1"/>
</dbReference>
<dbReference type="Proteomes" id="UP000219439">
    <property type="component" value="Unassembled WGS sequence"/>
</dbReference>
<sequence length="244" mass="28407">MAKKLKYWFDRDCAFKIATAIKPHFEALNIEEYADMVEKGIDGLELKDRVFVMAQALRVHMPRDYKKTSQILHKSLGPTLETEEGMFSKGYWLMPVARLVEEFGTDYFDISMDLCAEITKRNTSEYAVRPYIELDPEKALDFMKNWAGSENAHVRRLAVEGGRPRLPWAKHLPIFIEDPEPMLDLVEPLKTDPSRYVRKSVANLINDVSKDHPERIGELVKDWSTIDHPYTQWILKHGTRTLRK</sequence>
<evidence type="ECO:0000313" key="1">
    <source>
        <dbReference type="EMBL" id="SNZ19917.1"/>
    </source>
</evidence>
<dbReference type="SUPFAM" id="SSF48371">
    <property type="entry name" value="ARM repeat"/>
    <property type="match status" value="1"/>
</dbReference>
<name>A0A285PFA9_9HYPH</name>
<accession>A0A285PFA9</accession>
<keyword evidence="2" id="KW-1185">Reference proteome</keyword>
<dbReference type="RefSeq" id="WP_170956119.1">
    <property type="nucleotide sequence ID" value="NZ_OBEL01000003.1"/>
</dbReference>
<dbReference type="EMBL" id="OBEL01000003">
    <property type="protein sequence ID" value="SNZ19917.1"/>
    <property type="molecule type" value="Genomic_DNA"/>
</dbReference>
<dbReference type="InterPro" id="IPR016024">
    <property type="entry name" value="ARM-type_fold"/>
</dbReference>
<evidence type="ECO:0000313" key="2">
    <source>
        <dbReference type="Proteomes" id="UP000219439"/>
    </source>
</evidence>
<dbReference type="AlphaFoldDB" id="A0A285PFA9"/>
<dbReference type="InterPro" id="IPR014825">
    <property type="entry name" value="DNA_alkylation"/>
</dbReference>
<proteinExistence type="predicted"/>